<name>A0A1N6ZA20_9RHOO</name>
<dbReference type="EMBL" id="FTMD01000011">
    <property type="protein sequence ID" value="SIR23631.1"/>
    <property type="molecule type" value="Genomic_DNA"/>
</dbReference>
<dbReference type="OrthoDB" id="369870at2"/>
<comment type="subcellular location">
    <subcellularLocation>
        <location evidence="1">Cell membrane</location>
        <topology evidence="1">Multi-pass membrane protein</topology>
    </subcellularLocation>
</comment>
<evidence type="ECO:0000256" key="7">
    <source>
        <dbReference type="ARBA" id="ARBA00023136"/>
    </source>
</evidence>
<sequence length="299" mass="32300">MTAAASDSQRRRQGVIATLIAFTIWGLMPLYFKAVGSVSPGEIVAHRVLWSVVFLLALLAFWRGFDGLRRVAAQPRLIGLLALSASLTGSNWLVFVWAISADRLLEASLGYFINPLVSILLGRLVLGERMRPLQQAAVALACAGVAWRVWQVGTLPWIALFLAITFGVYGLLRKRAPVDAINGLFVETLVTAPLAIGWLAWLASRGTLQFGQDLATDALLPLAGVLTAVPLMLFAIGAQRLPLSTVGFVQYLAPSLNFLLAVFVFREPFDAGQLAGFALIWAALAVYSVDMLRANRAAP</sequence>
<dbReference type="PANTHER" id="PTHR22911:SF137">
    <property type="entry name" value="SOLUTE CARRIER FAMILY 35 MEMBER G2-RELATED"/>
    <property type="match status" value="1"/>
</dbReference>
<feature type="domain" description="EamA" evidence="9">
    <location>
        <begin position="14"/>
        <end position="147"/>
    </location>
</feature>
<feature type="transmembrane region" description="Helical" evidence="8">
    <location>
        <begin position="44"/>
        <end position="65"/>
    </location>
</feature>
<keyword evidence="11" id="KW-1185">Reference proteome</keyword>
<feature type="domain" description="EamA" evidence="9">
    <location>
        <begin position="158"/>
        <end position="287"/>
    </location>
</feature>
<accession>A0A1N6ZA20</accession>
<dbReference type="InterPro" id="IPR000620">
    <property type="entry name" value="EamA_dom"/>
</dbReference>
<organism evidence="10 11">
    <name type="scientific">Aromatoleum tolulyticum</name>
    <dbReference type="NCBI Taxonomy" id="34027"/>
    <lineage>
        <taxon>Bacteria</taxon>
        <taxon>Pseudomonadati</taxon>
        <taxon>Pseudomonadota</taxon>
        <taxon>Betaproteobacteria</taxon>
        <taxon>Rhodocyclales</taxon>
        <taxon>Rhodocyclaceae</taxon>
        <taxon>Aromatoleum</taxon>
    </lineage>
</organism>
<evidence type="ECO:0000256" key="4">
    <source>
        <dbReference type="ARBA" id="ARBA00022475"/>
    </source>
</evidence>
<evidence type="ECO:0000256" key="2">
    <source>
        <dbReference type="ARBA" id="ARBA00007362"/>
    </source>
</evidence>
<dbReference type="Pfam" id="PF00892">
    <property type="entry name" value="EamA"/>
    <property type="match status" value="2"/>
</dbReference>
<keyword evidence="4" id="KW-1003">Cell membrane</keyword>
<keyword evidence="7 8" id="KW-0472">Membrane</keyword>
<evidence type="ECO:0000313" key="10">
    <source>
        <dbReference type="EMBL" id="SIR23631.1"/>
    </source>
</evidence>
<feature type="transmembrane region" description="Helical" evidence="8">
    <location>
        <begin position="133"/>
        <end position="150"/>
    </location>
</feature>
<dbReference type="InterPro" id="IPR004626">
    <property type="entry name" value="RarD"/>
</dbReference>
<reference evidence="11" key="1">
    <citation type="submission" date="2017-01" db="EMBL/GenBank/DDBJ databases">
        <authorList>
            <person name="Varghese N."/>
            <person name="Submissions S."/>
        </authorList>
    </citation>
    <scope>NUCLEOTIDE SEQUENCE [LARGE SCALE GENOMIC DNA]</scope>
    <source>
        <strain evidence="11">ATCC 51758</strain>
    </source>
</reference>
<evidence type="ECO:0000256" key="5">
    <source>
        <dbReference type="ARBA" id="ARBA00022692"/>
    </source>
</evidence>
<evidence type="ECO:0000256" key="1">
    <source>
        <dbReference type="ARBA" id="ARBA00004651"/>
    </source>
</evidence>
<evidence type="ECO:0000313" key="11">
    <source>
        <dbReference type="Proteomes" id="UP000186819"/>
    </source>
</evidence>
<keyword evidence="6 8" id="KW-1133">Transmembrane helix</keyword>
<dbReference type="Proteomes" id="UP000186819">
    <property type="component" value="Unassembled WGS sequence"/>
</dbReference>
<feature type="transmembrane region" description="Helical" evidence="8">
    <location>
        <begin position="248"/>
        <end position="265"/>
    </location>
</feature>
<evidence type="ECO:0000256" key="3">
    <source>
        <dbReference type="ARBA" id="ARBA00022448"/>
    </source>
</evidence>
<dbReference type="STRING" id="34027.SAMN05421829_111163"/>
<dbReference type="NCBIfam" id="TIGR00688">
    <property type="entry name" value="rarD"/>
    <property type="match status" value="1"/>
</dbReference>
<protein>
    <submittedName>
        <fullName evidence="10">Chloramphenicol-sensitive protein RarD</fullName>
    </submittedName>
</protein>
<gene>
    <name evidence="10" type="ORF">SAMN05421829_111163</name>
</gene>
<feature type="transmembrane region" description="Helical" evidence="8">
    <location>
        <begin position="184"/>
        <end position="203"/>
    </location>
</feature>
<evidence type="ECO:0000259" key="9">
    <source>
        <dbReference type="Pfam" id="PF00892"/>
    </source>
</evidence>
<dbReference type="PANTHER" id="PTHR22911">
    <property type="entry name" value="ACYL-MALONYL CONDENSING ENZYME-RELATED"/>
    <property type="match status" value="1"/>
</dbReference>
<feature type="transmembrane region" description="Helical" evidence="8">
    <location>
        <begin position="271"/>
        <end position="289"/>
    </location>
</feature>
<evidence type="ECO:0000256" key="6">
    <source>
        <dbReference type="ARBA" id="ARBA00022989"/>
    </source>
</evidence>
<feature type="transmembrane region" description="Helical" evidence="8">
    <location>
        <begin position="14"/>
        <end position="32"/>
    </location>
</feature>
<keyword evidence="5 8" id="KW-0812">Transmembrane</keyword>
<dbReference type="SUPFAM" id="SSF103481">
    <property type="entry name" value="Multidrug resistance efflux transporter EmrE"/>
    <property type="match status" value="2"/>
</dbReference>
<dbReference type="AlphaFoldDB" id="A0A1N6ZA20"/>
<dbReference type="GO" id="GO:0005886">
    <property type="term" value="C:plasma membrane"/>
    <property type="evidence" value="ECO:0007669"/>
    <property type="project" value="UniProtKB-SubCell"/>
</dbReference>
<feature type="transmembrane region" description="Helical" evidence="8">
    <location>
        <begin position="156"/>
        <end position="172"/>
    </location>
</feature>
<feature type="transmembrane region" description="Helical" evidence="8">
    <location>
        <begin position="109"/>
        <end position="126"/>
    </location>
</feature>
<evidence type="ECO:0000256" key="8">
    <source>
        <dbReference type="SAM" id="Phobius"/>
    </source>
</evidence>
<feature type="transmembrane region" description="Helical" evidence="8">
    <location>
        <begin position="77"/>
        <end position="97"/>
    </location>
</feature>
<keyword evidence="3" id="KW-0813">Transport</keyword>
<dbReference type="RefSeq" id="WP_076603276.1">
    <property type="nucleotide sequence ID" value="NZ_FTMD01000011.1"/>
</dbReference>
<dbReference type="InterPro" id="IPR037185">
    <property type="entry name" value="EmrE-like"/>
</dbReference>
<comment type="similarity">
    <text evidence="2">Belongs to the EamA transporter family.</text>
</comment>
<proteinExistence type="inferred from homology"/>
<feature type="transmembrane region" description="Helical" evidence="8">
    <location>
        <begin position="218"/>
        <end position="236"/>
    </location>
</feature>